<dbReference type="SMART" id="SM00646">
    <property type="entry name" value="Ami_3"/>
    <property type="match status" value="1"/>
</dbReference>
<dbReference type="Gene3D" id="3.40.630.40">
    <property type="entry name" value="Zn-dependent exopeptidases"/>
    <property type="match status" value="1"/>
</dbReference>
<keyword evidence="4" id="KW-0732">Signal</keyword>
<dbReference type="PROSITE" id="PS51170">
    <property type="entry name" value="CW"/>
    <property type="match status" value="1"/>
</dbReference>
<dbReference type="Gene3D" id="2.10.270.10">
    <property type="entry name" value="Cholin Binding"/>
    <property type="match status" value="2"/>
</dbReference>
<dbReference type="SUPFAM" id="SSF69360">
    <property type="entry name" value="Cell wall binding repeat"/>
    <property type="match status" value="1"/>
</dbReference>
<comment type="caution">
    <text evidence="6">The sequence shown here is derived from an EMBL/GenBank/DDBJ whole genome shotgun (WGS) entry which is preliminary data.</text>
</comment>
<dbReference type="RefSeq" id="WP_186994141.1">
    <property type="nucleotide sequence ID" value="NZ_JACOQG010000002.1"/>
</dbReference>
<feature type="signal peptide" evidence="4">
    <location>
        <begin position="1"/>
        <end position="25"/>
    </location>
</feature>
<gene>
    <name evidence="6" type="ORF">H8Z82_02675</name>
</gene>
<keyword evidence="1" id="KW-0677">Repeat</keyword>
<evidence type="ECO:0000256" key="4">
    <source>
        <dbReference type="SAM" id="SignalP"/>
    </source>
</evidence>
<evidence type="ECO:0000313" key="6">
    <source>
        <dbReference type="EMBL" id="MBC5778580.1"/>
    </source>
</evidence>
<dbReference type="InterPro" id="IPR018337">
    <property type="entry name" value="Cell_wall/Cho-bd_repeat"/>
</dbReference>
<dbReference type="EMBL" id="JACOQG010000002">
    <property type="protein sequence ID" value="MBC5778580.1"/>
    <property type="molecule type" value="Genomic_DNA"/>
</dbReference>
<evidence type="ECO:0000259" key="5">
    <source>
        <dbReference type="SMART" id="SM00646"/>
    </source>
</evidence>
<feature type="repeat" description="Cell wall-binding" evidence="3">
    <location>
        <begin position="394"/>
        <end position="413"/>
    </location>
</feature>
<dbReference type="InterPro" id="IPR002508">
    <property type="entry name" value="MurNAc-LAA_cat"/>
</dbReference>
<dbReference type="PANTHER" id="PTHR30404">
    <property type="entry name" value="N-ACETYLMURAMOYL-L-ALANINE AMIDASE"/>
    <property type="match status" value="1"/>
</dbReference>
<dbReference type="Pfam" id="PF19127">
    <property type="entry name" value="Choline_bind_3"/>
    <property type="match status" value="1"/>
</dbReference>
<evidence type="ECO:0000256" key="1">
    <source>
        <dbReference type="ARBA" id="ARBA00022737"/>
    </source>
</evidence>
<keyword evidence="7" id="KW-1185">Reference proteome</keyword>
<proteinExistence type="predicted"/>
<dbReference type="CDD" id="cd02696">
    <property type="entry name" value="MurNAc-LAA"/>
    <property type="match status" value="1"/>
</dbReference>
<feature type="domain" description="MurNAc-LAA" evidence="5">
    <location>
        <begin position="104"/>
        <end position="243"/>
    </location>
</feature>
<dbReference type="Pfam" id="PF01473">
    <property type="entry name" value="Choline_bind_1"/>
    <property type="match status" value="1"/>
</dbReference>
<keyword evidence="2" id="KW-0378">Hydrolase</keyword>
<reference evidence="6 7" key="1">
    <citation type="submission" date="2020-08" db="EMBL/GenBank/DDBJ databases">
        <title>Genome public.</title>
        <authorList>
            <person name="Liu C."/>
            <person name="Sun Q."/>
        </authorList>
    </citation>
    <scope>NUCLEOTIDE SEQUENCE [LARGE SCALE GENOMIC DNA]</scope>
    <source>
        <strain evidence="6 7">M29</strain>
    </source>
</reference>
<dbReference type="Pfam" id="PF01520">
    <property type="entry name" value="Amidase_3"/>
    <property type="match status" value="1"/>
</dbReference>
<dbReference type="PANTHER" id="PTHR30404:SF0">
    <property type="entry name" value="N-ACETYLMURAMOYL-L-ALANINE AMIDASE AMIC"/>
    <property type="match status" value="1"/>
</dbReference>
<sequence>MKKTKKIIGIVLAAAVGISSLSAGASVYADSETTSVQKHVVVLDPGHGGGESGASAVYNGKVYREEEINWKIANYTMQALSKENNIEVYLTKSKNETKGLSERVMIAKQYHADLLVSQHINDSESPSPNGASVMISKGTYRPKLAAQEKLFGSYVVEELKKLGLRIRFPETKGMEYRMSESGSKYPNGKPRDYYGIVAQSVEANIPGVIIEHAFISNRSDVTRFLSSNAKLKKIGQADANAIVRYCKQLPDKVITETPTPTPTPVPSEPEKLWKEKNGDYYYYIKGKVQKNKILNLEDGIYYVDKTGKRQYGWQTVKEKTYYFQKDGKAQLGWLELDGSWYYFNTKSGFMYKNIMLISPDSSKRYIFDKNGKRCSGWCTYKKNRYYIDKQGYAHTGWLRLNGKWYYFNRKTAYMYRNMTVKSASGKKYIFDSKGVCTNRK</sequence>
<evidence type="ECO:0000313" key="7">
    <source>
        <dbReference type="Proteomes" id="UP000649826"/>
    </source>
</evidence>
<protein>
    <submittedName>
        <fullName evidence="6">N-acetylmuramoyl-L-alanine amidase</fullName>
    </submittedName>
</protein>
<name>A0ABR7IF34_9FIRM</name>
<feature type="chain" id="PRO_5046225690" evidence="4">
    <location>
        <begin position="26"/>
        <end position="440"/>
    </location>
</feature>
<evidence type="ECO:0000256" key="3">
    <source>
        <dbReference type="PROSITE-ProRule" id="PRU00591"/>
    </source>
</evidence>
<dbReference type="SUPFAM" id="SSF53187">
    <property type="entry name" value="Zn-dependent exopeptidases"/>
    <property type="match status" value="1"/>
</dbReference>
<dbReference type="InterPro" id="IPR050695">
    <property type="entry name" value="N-acetylmuramoyl_amidase_3"/>
</dbReference>
<organism evidence="6 7">
    <name type="scientific">Blautia difficilis</name>
    <dbReference type="NCBI Taxonomy" id="2763027"/>
    <lineage>
        <taxon>Bacteria</taxon>
        <taxon>Bacillati</taxon>
        <taxon>Bacillota</taxon>
        <taxon>Clostridia</taxon>
        <taxon>Lachnospirales</taxon>
        <taxon>Lachnospiraceae</taxon>
        <taxon>Blautia</taxon>
    </lineage>
</organism>
<evidence type="ECO:0000256" key="2">
    <source>
        <dbReference type="ARBA" id="ARBA00022801"/>
    </source>
</evidence>
<dbReference type="Proteomes" id="UP000649826">
    <property type="component" value="Unassembled WGS sequence"/>
</dbReference>
<accession>A0ABR7IF34</accession>